<evidence type="ECO:0000313" key="3">
    <source>
        <dbReference type="Proteomes" id="UP000265040"/>
    </source>
</evidence>
<sequence>MHPKTTRLQNAQRHRSQQATAMRKYTSPQKAPTRASMTTEYQDRFLPPHCHMAVVSTTTQKNPYHSLKGTSADITTFRSYYVTHKWLKHPPKPPQASTPPKVQRRHNPARFIADKLTPKVDDYTSVYKNDFQAWDGNEHQPPGLSASSKVTQELAVSKGGNSQKDPAQVEVNSDSDPQKKERQPLDSITSYRSDYVAHPLPPRTQREKPVYQPKKGLPLNPTTSFRPKVTWNINQELFDGANEFLKHFNTWSIETRFQGQRKAQVSSPPTEKFLSTTHADYTTHKCQRTKPILPSVNSSEKSKEPFQALTTMREDYKAWDTPRHVPVRKEEMERKRNPLSLCGPVPADSLNSKTKEAADCNSNATEQHQRSAVKQAFSGFHSISSGNDESRTYWSTCVDRGVNWPDGDNCEEPSQTHQIISCTVSSKS</sequence>
<reference evidence="2" key="3">
    <citation type="submission" date="2025-09" db="UniProtKB">
        <authorList>
            <consortium name="Ensembl"/>
        </authorList>
    </citation>
    <scope>IDENTIFICATION</scope>
</reference>
<feature type="compositionally biased region" description="Polar residues" evidence="1">
    <location>
        <begin position="1"/>
        <end position="11"/>
    </location>
</feature>
<feature type="compositionally biased region" description="Polar residues" evidence="1">
    <location>
        <begin position="159"/>
        <end position="175"/>
    </location>
</feature>
<keyword evidence="3" id="KW-1185">Reference proteome</keyword>
<reference evidence="2" key="2">
    <citation type="submission" date="2025-08" db="UniProtKB">
        <authorList>
            <consortium name="Ensembl"/>
        </authorList>
    </citation>
    <scope>IDENTIFICATION</scope>
</reference>
<feature type="compositionally biased region" description="Polar residues" evidence="1">
    <location>
        <begin position="412"/>
        <end position="428"/>
    </location>
</feature>
<feature type="region of interest" description="Disordered" evidence="1">
    <location>
        <begin position="1"/>
        <end position="38"/>
    </location>
</feature>
<dbReference type="Proteomes" id="UP000265040">
    <property type="component" value="Chromosome 18"/>
</dbReference>
<feature type="compositionally biased region" description="Polar residues" evidence="1">
    <location>
        <begin position="26"/>
        <end position="38"/>
    </location>
</feature>
<dbReference type="CTD" id="283726"/>
<dbReference type="InParanoid" id="A0A7N6BVG2"/>
<organism evidence="2 3">
    <name type="scientific">Anabas testudineus</name>
    <name type="common">Climbing perch</name>
    <name type="synonym">Anthias testudineus</name>
    <dbReference type="NCBI Taxonomy" id="64144"/>
    <lineage>
        <taxon>Eukaryota</taxon>
        <taxon>Metazoa</taxon>
        <taxon>Chordata</taxon>
        <taxon>Craniata</taxon>
        <taxon>Vertebrata</taxon>
        <taxon>Euteleostomi</taxon>
        <taxon>Actinopterygii</taxon>
        <taxon>Neopterygii</taxon>
        <taxon>Teleostei</taxon>
        <taxon>Neoteleostei</taxon>
        <taxon>Acanthomorphata</taxon>
        <taxon>Anabantaria</taxon>
        <taxon>Anabantiformes</taxon>
        <taxon>Anabantoidei</taxon>
        <taxon>Anabantidae</taxon>
        <taxon>Anabas</taxon>
    </lineage>
</organism>
<dbReference type="Ensembl" id="ENSATET00000045160.2">
    <property type="protein sequence ID" value="ENSATEP00000067440.1"/>
    <property type="gene ID" value="ENSATEG00000027750.2"/>
</dbReference>
<feature type="region of interest" description="Disordered" evidence="1">
    <location>
        <begin position="409"/>
        <end position="428"/>
    </location>
</feature>
<accession>A0A7N6BVG2</accession>
<dbReference type="OrthoDB" id="365640at2759"/>
<feature type="region of interest" description="Disordered" evidence="1">
    <location>
        <begin position="328"/>
        <end position="367"/>
    </location>
</feature>
<dbReference type="RefSeq" id="XP_026209244.1">
    <property type="nucleotide sequence ID" value="XM_026353459.1"/>
</dbReference>
<dbReference type="GeneTree" id="ENSGT01030000236063"/>
<feature type="region of interest" description="Disordered" evidence="1">
    <location>
        <begin position="134"/>
        <end position="223"/>
    </location>
</feature>
<name>A0A7N6BVG2_ANATE</name>
<proteinExistence type="predicted"/>
<protein>
    <submittedName>
        <fullName evidence="2">Uncharacterized protein</fullName>
    </submittedName>
</protein>
<reference evidence="2" key="1">
    <citation type="submission" date="2021-04" db="EMBL/GenBank/DDBJ databases">
        <authorList>
            <consortium name="Wellcome Sanger Institute Data Sharing"/>
        </authorList>
    </citation>
    <scope>NUCLEOTIDE SEQUENCE [LARGE SCALE GENOMIC DNA]</scope>
</reference>
<evidence type="ECO:0000313" key="2">
    <source>
        <dbReference type="Ensembl" id="ENSATEP00000067440.1"/>
    </source>
</evidence>
<evidence type="ECO:0000256" key="1">
    <source>
        <dbReference type="SAM" id="MobiDB-lite"/>
    </source>
</evidence>
<dbReference type="GeneID" id="113157842"/>
<dbReference type="AlphaFoldDB" id="A0A7N6BVG2"/>